<evidence type="ECO:0000259" key="7">
    <source>
        <dbReference type="PROSITE" id="PS50801"/>
    </source>
</evidence>
<feature type="transmembrane region" description="Helical" evidence="6">
    <location>
        <begin position="121"/>
        <end position="141"/>
    </location>
</feature>
<keyword evidence="4 6" id="KW-0472">Membrane</keyword>
<feature type="transmembrane region" description="Helical" evidence="6">
    <location>
        <begin position="256"/>
        <end position="277"/>
    </location>
</feature>
<dbReference type="PANTHER" id="PTHR11814">
    <property type="entry name" value="SULFATE TRANSPORTER"/>
    <property type="match status" value="1"/>
</dbReference>
<feature type="transmembrane region" description="Helical" evidence="6">
    <location>
        <begin position="98"/>
        <end position="114"/>
    </location>
</feature>
<feature type="transmembrane region" description="Helical" evidence="6">
    <location>
        <begin position="173"/>
        <end position="195"/>
    </location>
</feature>
<dbReference type="AlphaFoldDB" id="A0A8S1CRX7"/>
<protein>
    <recommendedName>
        <fullName evidence="7">STAS domain-containing protein</fullName>
    </recommendedName>
</protein>
<dbReference type="InterPro" id="IPR002645">
    <property type="entry name" value="STAS_dom"/>
</dbReference>
<feature type="compositionally biased region" description="Basic and acidic residues" evidence="5">
    <location>
        <begin position="8"/>
        <end position="23"/>
    </location>
</feature>
<evidence type="ECO:0000256" key="2">
    <source>
        <dbReference type="ARBA" id="ARBA00022692"/>
    </source>
</evidence>
<keyword evidence="3 6" id="KW-1133">Transmembrane helix</keyword>
<dbReference type="PROSITE" id="PS50801">
    <property type="entry name" value="STAS"/>
    <property type="match status" value="1"/>
</dbReference>
<dbReference type="NCBIfam" id="TIGR00815">
    <property type="entry name" value="sulP"/>
    <property type="match status" value="1"/>
</dbReference>
<feature type="transmembrane region" description="Helical" evidence="6">
    <location>
        <begin position="335"/>
        <end position="355"/>
    </location>
</feature>
<organism evidence="8 9">
    <name type="scientific">Cloeon dipterum</name>
    <dbReference type="NCBI Taxonomy" id="197152"/>
    <lineage>
        <taxon>Eukaryota</taxon>
        <taxon>Metazoa</taxon>
        <taxon>Ecdysozoa</taxon>
        <taxon>Arthropoda</taxon>
        <taxon>Hexapoda</taxon>
        <taxon>Insecta</taxon>
        <taxon>Pterygota</taxon>
        <taxon>Palaeoptera</taxon>
        <taxon>Ephemeroptera</taxon>
        <taxon>Pisciforma</taxon>
        <taxon>Baetidae</taxon>
        <taxon>Cloeon</taxon>
    </lineage>
</organism>
<dbReference type="Proteomes" id="UP000494165">
    <property type="component" value="Unassembled WGS sequence"/>
</dbReference>
<dbReference type="InterPro" id="IPR011547">
    <property type="entry name" value="SLC26A/SulP_dom"/>
</dbReference>
<comment type="caution">
    <text evidence="8">The sequence shown here is derived from an EMBL/GenBank/DDBJ whole genome shotgun (WGS) entry which is preliminary data.</text>
</comment>
<dbReference type="GO" id="GO:0055085">
    <property type="term" value="P:transmembrane transport"/>
    <property type="evidence" value="ECO:0007669"/>
    <property type="project" value="InterPro"/>
</dbReference>
<dbReference type="InterPro" id="IPR036513">
    <property type="entry name" value="STAS_dom_sf"/>
</dbReference>
<gene>
    <name evidence="8" type="ORF">CLODIP_2_CD08193</name>
</gene>
<evidence type="ECO:0000256" key="3">
    <source>
        <dbReference type="ARBA" id="ARBA00022989"/>
    </source>
</evidence>
<dbReference type="OrthoDB" id="288203at2759"/>
<dbReference type="Pfam" id="PF01740">
    <property type="entry name" value="STAS"/>
    <property type="match status" value="1"/>
</dbReference>
<dbReference type="SUPFAM" id="SSF52091">
    <property type="entry name" value="SpoIIaa-like"/>
    <property type="match status" value="1"/>
</dbReference>
<dbReference type="CDD" id="cd07042">
    <property type="entry name" value="STAS_SulP_like_sulfate_transporter"/>
    <property type="match status" value="1"/>
</dbReference>
<dbReference type="Pfam" id="PF00916">
    <property type="entry name" value="Sulfate_transp"/>
    <property type="match status" value="1"/>
</dbReference>
<feature type="region of interest" description="Disordered" evidence="5">
    <location>
        <begin position="1"/>
        <end position="23"/>
    </location>
</feature>
<comment type="subcellular location">
    <subcellularLocation>
        <location evidence="1">Membrane</location>
        <topology evidence="1">Multi-pass membrane protein</topology>
    </subcellularLocation>
</comment>
<dbReference type="InterPro" id="IPR001902">
    <property type="entry name" value="SLC26A/SulP_fam"/>
</dbReference>
<evidence type="ECO:0000256" key="4">
    <source>
        <dbReference type="ARBA" id="ARBA00023136"/>
    </source>
</evidence>
<feature type="transmembrane region" description="Helical" evidence="6">
    <location>
        <begin position="469"/>
        <end position="494"/>
    </location>
</feature>
<proteinExistence type="predicted"/>
<evidence type="ECO:0000313" key="8">
    <source>
        <dbReference type="EMBL" id="CAB3370615.1"/>
    </source>
</evidence>
<evidence type="ECO:0000313" key="9">
    <source>
        <dbReference type="Proteomes" id="UP000494165"/>
    </source>
</evidence>
<feature type="transmembrane region" description="Helical" evidence="6">
    <location>
        <begin position="438"/>
        <end position="457"/>
    </location>
</feature>
<accession>A0A8S1CRX7</accession>
<feature type="domain" description="STAS" evidence="7">
    <location>
        <begin position="525"/>
        <end position="691"/>
    </location>
</feature>
<feature type="transmembrane region" description="Helical" evidence="6">
    <location>
        <begin position="414"/>
        <end position="432"/>
    </location>
</feature>
<dbReference type="Gene3D" id="3.30.750.24">
    <property type="entry name" value="STAS domain"/>
    <property type="match status" value="1"/>
</dbReference>
<keyword evidence="2 6" id="KW-0812">Transmembrane</keyword>
<feature type="transmembrane region" description="Helical" evidence="6">
    <location>
        <begin position="375"/>
        <end position="393"/>
    </location>
</feature>
<evidence type="ECO:0000256" key="5">
    <source>
        <dbReference type="SAM" id="MobiDB-lite"/>
    </source>
</evidence>
<dbReference type="EMBL" id="CADEPI010000053">
    <property type="protein sequence ID" value="CAB3370615.1"/>
    <property type="molecule type" value="Genomic_DNA"/>
</dbReference>
<feature type="transmembrane region" description="Helical" evidence="6">
    <location>
        <begin position="289"/>
        <end position="308"/>
    </location>
</feature>
<evidence type="ECO:0000256" key="6">
    <source>
        <dbReference type="SAM" id="Phobius"/>
    </source>
</evidence>
<dbReference type="GO" id="GO:0016020">
    <property type="term" value="C:membrane"/>
    <property type="evidence" value="ECO:0007669"/>
    <property type="project" value="UniProtKB-SubCell"/>
</dbReference>
<evidence type="ECO:0000256" key="1">
    <source>
        <dbReference type="ARBA" id="ARBA00004141"/>
    </source>
</evidence>
<sequence length="725" mass="81587">MESSTHTATRDEPSAISKEDFQRNFDYEKKEEREFGDWQVDKEILLKFAKRTIPIIDWLPKYDWRKDGPNDLVAGLSIAMLQIPQGLGYALIANVPPAVGLYMSIFPMIPYFIFSTSRHNSMGMFAVICLLVGKTVAKFAMNPNYVYEVYKEVNGTDTLVKEMFTNMEVATSMTFYCAIWQLLLYALRLGVIFTFMSDGLVSSFLTGAGVHILTLQLKEIIGVNVETYHGIFNLPYTYGGIADKIWNSTPETRSTMLVAIVISAISISLLVFTAFVLKPWLKKYTHIPIPIELILVVVGIVVSSSFNLPENCEIREVGTIPYGLPLPIKPHYFNLLNLLLVDSFVTSIVAFAVSMSMAQVMAEGEEYVVDPNQELLAMGVGNLFGSYFSCITFSSSLSRSVIVRDCKGQTQFTGLVSCLFMIIVVFSCATLFETLPKAILASIIVTTLFGVFAKVLEMPDFWRRSHIDGVYWLIVFILVVIFDVDVGLVMGFILSAGTIFMKSLKADTCLLGRVPNTDYYLDKDRYKVAKEVPGLKIVHYRGGLNFATRYSFRDEVIRLTEIDPKREARRRKEAAIAAEQAMQNESEQQTPDVPNRGYEIYSMAQRSNIVADPNPNRIWCIILDLSAMNNIDPAGSDMIKSLAHDYKQIDITVCIAGGSDNEFDRMKEWKLFEGDDAVHVFTSVHDAVVHGARVLMGWRRLESLMARRYELNEVNKNTQNQANPA</sequence>
<name>A0A8S1CRX7_9INSE</name>
<reference evidence="8 9" key="1">
    <citation type="submission" date="2020-04" db="EMBL/GenBank/DDBJ databases">
        <authorList>
            <person name="Alioto T."/>
            <person name="Alioto T."/>
            <person name="Gomez Garrido J."/>
        </authorList>
    </citation>
    <scope>NUCLEOTIDE SEQUENCE [LARGE SCALE GENOMIC DNA]</scope>
</reference>
<keyword evidence="9" id="KW-1185">Reference proteome</keyword>